<accession>A0A8I0HD06</accession>
<keyword evidence="3" id="KW-1185">Reference proteome</keyword>
<dbReference type="Proteomes" id="UP000650224">
    <property type="component" value="Unassembled WGS sequence"/>
</dbReference>
<feature type="transmembrane region" description="Helical" evidence="1">
    <location>
        <begin position="46"/>
        <end position="67"/>
    </location>
</feature>
<reference evidence="2 3" key="1">
    <citation type="submission" date="2020-08" db="EMBL/GenBank/DDBJ databases">
        <title>A Genomic Blueprint of the Chicken Gut Microbiome.</title>
        <authorList>
            <person name="Gilroy R."/>
            <person name="Ravi A."/>
            <person name="Getino M."/>
            <person name="Pursley I."/>
            <person name="Horton D.L."/>
            <person name="Alikhan N.-F."/>
            <person name="Baker D."/>
            <person name="Gharbi K."/>
            <person name="Hall N."/>
            <person name="Watson M."/>
            <person name="Adriaenssens E.M."/>
            <person name="Foster-Nyarko E."/>
            <person name="Jarju S."/>
            <person name="Secka A."/>
            <person name="Antonio M."/>
            <person name="Oren A."/>
            <person name="Chaudhuri R."/>
            <person name="La Ragione R.M."/>
            <person name="Hildebrand F."/>
            <person name="Pallen M.J."/>
        </authorList>
    </citation>
    <scope>NUCLEOTIDE SEQUENCE [LARGE SCALE GENOMIC DNA]</scope>
    <source>
        <strain evidence="2 3">Sa1YVA5</strain>
    </source>
</reference>
<feature type="transmembrane region" description="Helical" evidence="1">
    <location>
        <begin position="108"/>
        <end position="126"/>
    </location>
</feature>
<organism evidence="2 3">
    <name type="scientific">Corynebacterium gallinarum</name>
    <dbReference type="NCBI Taxonomy" id="2762214"/>
    <lineage>
        <taxon>Bacteria</taxon>
        <taxon>Bacillati</taxon>
        <taxon>Actinomycetota</taxon>
        <taxon>Actinomycetes</taxon>
        <taxon>Mycobacteriales</taxon>
        <taxon>Corynebacteriaceae</taxon>
        <taxon>Corynebacterium</taxon>
    </lineage>
</organism>
<sequence length="147" mass="15704">MDPMSSYSQMRSHITPIPTPPIVRISASVLVGGAVAVLTTDLATGVQVGITAACLAAAFLITLGHPYRGELKRYRAMHGVAMVPTMGQIMPLFLTWLALMLAPLLSGSALWISIVVWVAVAGWMFLTFPHVDGSRALAFVDKPGRDT</sequence>
<proteinExistence type="predicted"/>
<feature type="transmembrane region" description="Helical" evidence="1">
    <location>
        <begin position="79"/>
        <end position="102"/>
    </location>
</feature>
<protein>
    <submittedName>
        <fullName evidence="2">Uncharacterized protein</fullName>
    </submittedName>
</protein>
<dbReference type="RefSeq" id="WP_191732651.1">
    <property type="nucleotide sequence ID" value="NZ_JACSPR010000002.1"/>
</dbReference>
<name>A0A8I0HD06_9CORY</name>
<dbReference type="AlphaFoldDB" id="A0A8I0HD06"/>
<keyword evidence="1" id="KW-1133">Transmembrane helix</keyword>
<feature type="transmembrane region" description="Helical" evidence="1">
    <location>
        <begin position="21"/>
        <end position="40"/>
    </location>
</feature>
<dbReference type="EMBL" id="JACSPR010000002">
    <property type="protein sequence ID" value="MBD8029411.1"/>
    <property type="molecule type" value="Genomic_DNA"/>
</dbReference>
<keyword evidence="1" id="KW-0812">Transmembrane</keyword>
<evidence type="ECO:0000313" key="2">
    <source>
        <dbReference type="EMBL" id="MBD8029411.1"/>
    </source>
</evidence>
<keyword evidence="1" id="KW-0472">Membrane</keyword>
<evidence type="ECO:0000256" key="1">
    <source>
        <dbReference type="SAM" id="Phobius"/>
    </source>
</evidence>
<comment type="caution">
    <text evidence="2">The sequence shown here is derived from an EMBL/GenBank/DDBJ whole genome shotgun (WGS) entry which is preliminary data.</text>
</comment>
<gene>
    <name evidence="2" type="ORF">H9627_03540</name>
</gene>
<evidence type="ECO:0000313" key="3">
    <source>
        <dbReference type="Proteomes" id="UP000650224"/>
    </source>
</evidence>